<gene>
    <name evidence="3" type="ORF">FJT64_020794</name>
</gene>
<organism evidence="3 4">
    <name type="scientific">Amphibalanus amphitrite</name>
    <name type="common">Striped barnacle</name>
    <name type="synonym">Balanus amphitrite</name>
    <dbReference type="NCBI Taxonomy" id="1232801"/>
    <lineage>
        <taxon>Eukaryota</taxon>
        <taxon>Metazoa</taxon>
        <taxon>Ecdysozoa</taxon>
        <taxon>Arthropoda</taxon>
        <taxon>Crustacea</taxon>
        <taxon>Multicrustacea</taxon>
        <taxon>Cirripedia</taxon>
        <taxon>Thoracica</taxon>
        <taxon>Thoracicalcarea</taxon>
        <taxon>Balanomorpha</taxon>
        <taxon>Balanoidea</taxon>
        <taxon>Balanidae</taxon>
        <taxon>Amphibalaninae</taxon>
        <taxon>Amphibalanus</taxon>
    </lineage>
</organism>
<dbReference type="Proteomes" id="UP000440578">
    <property type="component" value="Unassembled WGS sequence"/>
</dbReference>
<evidence type="ECO:0000313" key="3">
    <source>
        <dbReference type="EMBL" id="KAF0307939.1"/>
    </source>
</evidence>
<reference evidence="3 4" key="1">
    <citation type="submission" date="2019-07" db="EMBL/GenBank/DDBJ databases">
        <title>Draft genome assembly of a fouling barnacle, Amphibalanus amphitrite (Darwin, 1854): The first reference genome for Thecostraca.</title>
        <authorList>
            <person name="Kim W."/>
        </authorList>
    </citation>
    <scope>NUCLEOTIDE SEQUENCE [LARGE SCALE GENOMIC DNA]</scope>
    <source>
        <strain evidence="3">SNU_AA5</strain>
        <tissue evidence="3">Soma without cirri and trophi</tissue>
    </source>
</reference>
<feature type="signal peptide" evidence="1">
    <location>
        <begin position="1"/>
        <end position="31"/>
    </location>
</feature>
<feature type="domain" description="PPAF-2-like Clip" evidence="2">
    <location>
        <begin position="54"/>
        <end position="89"/>
    </location>
</feature>
<feature type="chain" id="PRO_5025517721" description="PPAF-2-like Clip domain-containing protein" evidence="1">
    <location>
        <begin position="32"/>
        <end position="118"/>
    </location>
</feature>
<dbReference type="InterPro" id="IPR041515">
    <property type="entry name" value="PPAF-2-like_Clip"/>
</dbReference>
<proteinExistence type="predicted"/>
<protein>
    <recommendedName>
        <fullName evidence="2">PPAF-2-like Clip domain-containing protein</fullName>
    </recommendedName>
</protein>
<keyword evidence="4" id="KW-1185">Reference proteome</keyword>
<evidence type="ECO:0000313" key="4">
    <source>
        <dbReference type="Proteomes" id="UP000440578"/>
    </source>
</evidence>
<evidence type="ECO:0000256" key="1">
    <source>
        <dbReference type="SAM" id="SignalP"/>
    </source>
</evidence>
<dbReference type="AlphaFoldDB" id="A0A6A4WRJ9"/>
<keyword evidence="1" id="KW-0732">Signal</keyword>
<evidence type="ECO:0000259" key="2">
    <source>
        <dbReference type="Pfam" id="PF18322"/>
    </source>
</evidence>
<dbReference type="Pfam" id="PF18322">
    <property type="entry name" value="CLIP_1"/>
    <property type="match status" value="1"/>
</dbReference>
<sequence length="118" mass="12958">MLELDAWLAMSLRVRPLVALLLLIKMSLASALRLPRQVDAAEVIANQTGAARQFCQRGEFECVPYYHCDSDDIITDGVGALDIRWVYPEGGGGVWCDKGGGRLVRSRTSHVSPQICLV</sequence>
<accession>A0A6A4WRJ9</accession>
<name>A0A6A4WRJ9_AMPAM</name>
<dbReference type="EMBL" id="VIIS01000527">
    <property type="protein sequence ID" value="KAF0307939.1"/>
    <property type="molecule type" value="Genomic_DNA"/>
</dbReference>
<comment type="caution">
    <text evidence="3">The sequence shown here is derived from an EMBL/GenBank/DDBJ whole genome shotgun (WGS) entry which is preliminary data.</text>
</comment>
<dbReference type="OrthoDB" id="6261922at2759"/>